<dbReference type="EMBL" id="JADEXG010000023">
    <property type="protein sequence ID" value="MBE9077873.1"/>
    <property type="molecule type" value="Genomic_DNA"/>
</dbReference>
<dbReference type="Gene3D" id="3.40.630.30">
    <property type="match status" value="1"/>
</dbReference>
<dbReference type="PROSITE" id="PS51186">
    <property type="entry name" value="GNAT"/>
    <property type="match status" value="1"/>
</dbReference>
<protein>
    <submittedName>
        <fullName evidence="2">GNAT family N-acetyltransferase</fullName>
    </submittedName>
</protein>
<dbReference type="GO" id="GO:0016747">
    <property type="term" value="F:acyltransferase activity, transferring groups other than amino-acyl groups"/>
    <property type="evidence" value="ECO:0007669"/>
    <property type="project" value="InterPro"/>
</dbReference>
<organism evidence="2 3">
    <name type="scientific">Vasconcelosia minhoensis LEGE 07310</name>
    <dbReference type="NCBI Taxonomy" id="915328"/>
    <lineage>
        <taxon>Bacteria</taxon>
        <taxon>Bacillati</taxon>
        <taxon>Cyanobacteriota</taxon>
        <taxon>Cyanophyceae</taxon>
        <taxon>Nodosilineales</taxon>
        <taxon>Cymatolegaceae</taxon>
        <taxon>Vasconcelosia</taxon>
        <taxon>Vasconcelosia minhoensis</taxon>
    </lineage>
</organism>
<sequence>MVTQISIQFRAAYAQEGVLVAEHFYRMWRDIGVAEKDIQPDWQKITQAFMQQARQGLGYQAFVAEVEGAVVGSASCQLYAGLYPAILSEQYRKYGYIWGVYVEPADRKRGIATRLTQMSVDYLKSLGCTRVLLNAAPKGRSVYQNLGFADGNTMGLDL</sequence>
<name>A0A8J7DCN9_9CYAN</name>
<proteinExistence type="predicted"/>
<dbReference type="InterPro" id="IPR000182">
    <property type="entry name" value="GNAT_dom"/>
</dbReference>
<keyword evidence="3" id="KW-1185">Reference proteome</keyword>
<dbReference type="AlphaFoldDB" id="A0A8J7DCN9"/>
<evidence type="ECO:0000313" key="2">
    <source>
        <dbReference type="EMBL" id="MBE9077873.1"/>
    </source>
</evidence>
<dbReference type="SUPFAM" id="SSF55729">
    <property type="entry name" value="Acyl-CoA N-acyltransferases (Nat)"/>
    <property type="match status" value="1"/>
</dbReference>
<evidence type="ECO:0000259" key="1">
    <source>
        <dbReference type="PROSITE" id="PS51186"/>
    </source>
</evidence>
<dbReference type="CDD" id="cd04301">
    <property type="entry name" value="NAT_SF"/>
    <property type="match status" value="1"/>
</dbReference>
<gene>
    <name evidence="2" type="ORF">IQ241_11300</name>
</gene>
<accession>A0A8J7DCN9</accession>
<evidence type="ECO:0000313" key="3">
    <source>
        <dbReference type="Proteomes" id="UP000636505"/>
    </source>
</evidence>
<dbReference type="Pfam" id="PF00583">
    <property type="entry name" value="Acetyltransf_1"/>
    <property type="match status" value="1"/>
</dbReference>
<comment type="caution">
    <text evidence="2">The sequence shown here is derived from an EMBL/GenBank/DDBJ whole genome shotgun (WGS) entry which is preliminary data.</text>
</comment>
<dbReference type="Proteomes" id="UP000636505">
    <property type="component" value="Unassembled WGS sequence"/>
</dbReference>
<dbReference type="InterPro" id="IPR016181">
    <property type="entry name" value="Acyl_CoA_acyltransferase"/>
</dbReference>
<feature type="domain" description="N-acetyltransferase" evidence="1">
    <location>
        <begin position="7"/>
        <end position="158"/>
    </location>
</feature>
<reference evidence="2" key="1">
    <citation type="submission" date="2020-10" db="EMBL/GenBank/DDBJ databases">
        <authorList>
            <person name="Castelo-Branco R."/>
            <person name="Eusebio N."/>
            <person name="Adriana R."/>
            <person name="Vieira A."/>
            <person name="Brugerolle De Fraissinette N."/>
            <person name="Rezende De Castro R."/>
            <person name="Schneider M.P."/>
            <person name="Vasconcelos V."/>
            <person name="Leao P.N."/>
        </authorList>
    </citation>
    <scope>NUCLEOTIDE SEQUENCE</scope>
    <source>
        <strain evidence="2">LEGE 07310</strain>
    </source>
</reference>